<gene>
    <name evidence="1" type="ORF">MNBD_GAMMA25-778</name>
</gene>
<accession>A0A3B1B6P8</accession>
<name>A0A3B1B6P8_9ZZZZ</name>
<reference evidence="1" key="1">
    <citation type="submission" date="2018-06" db="EMBL/GenBank/DDBJ databases">
        <authorList>
            <person name="Zhirakovskaya E."/>
        </authorList>
    </citation>
    <scope>NUCLEOTIDE SEQUENCE</scope>
</reference>
<sequence>MKVKKQIKLEQAETGQSLSDDVCDAQGNCLMAAGVELNMAMLKRLQDRGVEILVVWEEQTLSETELAEQQVAIKARLAHRFRQMQDKPVMIRLHDVLLSYQMECFAEQTTLIASEDNAGDSK</sequence>
<organism evidence="1">
    <name type="scientific">hydrothermal vent metagenome</name>
    <dbReference type="NCBI Taxonomy" id="652676"/>
    <lineage>
        <taxon>unclassified sequences</taxon>
        <taxon>metagenomes</taxon>
        <taxon>ecological metagenomes</taxon>
    </lineage>
</organism>
<protein>
    <submittedName>
        <fullName evidence="1">Uncharacterized protein</fullName>
    </submittedName>
</protein>
<dbReference type="AlphaFoldDB" id="A0A3B1B6P8"/>
<dbReference type="EMBL" id="UOFY01000012">
    <property type="protein sequence ID" value="VAX07068.1"/>
    <property type="molecule type" value="Genomic_DNA"/>
</dbReference>
<evidence type="ECO:0000313" key="1">
    <source>
        <dbReference type="EMBL" id="VAX07068.1"/>
    </source>
</evidence>
<proteinExistence type="predicted"/>